<comment type="caution">
    <text evidence="1">The sequence shown here is derived from an EMBL/GenBank/DDBJ whole genome shotgun (WGS) entry which is preliminary data.</text>
</comment>
<sequence>MLHLQSFLGIRFFLFECFCITRVERNTFFDINLIALCIFFHRLNIIPDFALEANIGHDAVSGFRVDAGHITRVRVTVRVAVGYVKEDYKLITVLDCLFINRFTHMFNSPFPNLSFSCNVPAFGDSIRG</sequence>
<evidence type="ECO:0000313" key="1">
    <source>
        <dbReference type="EMBL" id="MPN13179.1"/>
    </source>
</evidence>
<reference evidence="1" key="1">
    <citation type="submission" date="2019-08" db="EMBL/GenBank/DDBJ databases">
        <authorList>
            <person name="Kucharzyk K."/>
            <person name="Murdoch R.W."/>
            <person name="Higgins S."/>
            <person name="Loffler F."/>
        </authorList>
    </citation>
    <scope>NUCLEOTIDE SEQUENCE</scope>
</reference>
<organism evidence="1">
    <name type="scientific">bioreactor metagenome</name>
    <dbReference type="NCBI Taxonomy" id="1076179"/>
    <lineage>
        <taxon>unclassified sequences</taxon>
        <taxon>metagenomes</taxon>
        <taxon>ecological metagenomes</taxon>
    </lineage>
</organism>
<dbReference type="EMBL" id="VSSQ01059651">
    <property type="protein sequence ID" value="MPN13179.1"/>
    <property type="molecule type" value="Genomic_DNA"/>
</dbReference>
<protein>
    <submittedName>
        <fullName evidence="1">Uncharacterized protein</fullName>
    </submittedName>
</protein>
<gene>
    <name evidence="1" type="ORF">SDC9_160499</name>
</gene>
<accession>A0A645FIK2</accession>
<proteinExistence type="predicted"/>
<dbReference type="AlphaFoldDB" id="A0A645FIK2"/>
<name>A0A645FIK2_9ZZZZ</name>